<protein>
    <submittedName>
        <fullName evidence="1">Uncharacterized protein</fullName>
    </submittedName>
</protein>
<organism evidence="1 2">
    <name type="scientific">Candidatus Yanofskybacteria bacterium RIFCSPHIGHO2_02_FULL_41_11</name>
    <dbReference type="NCBI Taxonomy" id="1802675"/>
    <lineage>
        <taxon>Bacteria</taxon>
        <taxon>Candidatus Yanofskyibacteriota</taxon>
    </lineage>
</organism>
<evidence type="ECO:0000313" key="2">
    <source>
        <dbReference type="Proteomes" id="UP000177167"/>
    </source>
</evidence>
<accession>A0A1F8FAV6</accession>
<name>A0A1F8FAV6_9BACT</name>
<evidence type="ECO:0000313" key="1">
    <source>
        <dbReference type="EMBL" id="OGN10273.1"/>
    </source>
</evidence>
<dbReference type="EMBL" id="MGJP01000011">
    <property type="protein sequence ID" value="OGN10273.1"/>
    <property type="molecule type" value="Genomic_DNA"/>
</dbReference>
<comment type="caution">
    <text evidence="1">The sequence shown here is derived from an EMBL/GenBank/DDBJ whole genome shotgun (WGS) entry which is preliminary data.</text>
</comment>
<proteinExistence type="predicted"/>
<dbReference type="Proteomes" id="UP000177167">
    <property type="component" value="Unassembled WGS sequence"/>
</dbReference>
<sequence length="155" mass="17428">MTMATEAAREFVRLADQALAIRNSDASWETKYNLIFSNEISRAIQDTGIEFDYCDPDTTYEEDVRAFVDAVEARAVEVRKACDDGEWRLYLGCHRGTIASRDSIVEQHGSLEACCHAVESSERFYKSVGAYVWFATAVGPNGEEIRLHEGTPYKS</sequence>
<gene>
    <name evidence="1" type="ORF">A3J46_00550</name>
</gene>
<dbReference type="AlphaFoldDB" id="A0A1F8FAV6"/>
<reference evidence="1 2" key="1">
    <citation type="journal article" date="2016" name="Nat. Commun.">
        <title>Thousands of microbial genomes shed light on interconnected biogeochemical processes in an aquifer system.</title>
        <authorList>
            <person name="Anantharaman K."/>
            <person name="Brown C.T."/>
            <person name="Hug L.A."/>
            <person name="Sharon I."/>
            <person name="Castelle C.J."/>
            <person name="Probst A.J."/>
            <person name="Thomas B.C."/>
            <person name="Singh A."/>
            <person name="Wilkins M.J."/>
            <person name="Karaoz U."/>
            <person name="Brodie E.L."/>
            <person name="Williams K.H."/>
            <person name="Hubbard S.S."/>
            <person name="Banfield J.F."/>
        </authorList>
    </citation>
    <scope>NUCLEOTIDE SEQUENCE [LARGE SCALE GENOMIC DNA]</scope>
</reference>